<evidence type="ECO:0008006" key="3">
    <source>
        <dbReference type="Google" id="ProtNLM"/>
    </source>
</evidence>
<accession>A0AAD7K138</accession>
<name>A0AAD7K138_9AGAR</name>
<evidence type="ECO:0000313" key="2">
    <source>
        <dbReference type="Proteomes" id="UP001215598"/>
    </source>
</evidence>
<dbReference type="AlphaFoldDB" id="A0AAD7K138"/>
<evidence type="ECO:0000313" key="1">
    <source>
        <dbReference type="EMBL" id="KAJ7776109.1"/>
    </source>
</evidence>
<keyword evidence="2" id="KW-1185">Reference proteome</keyword>
<dbReference type="Proteomes" id="UP001215598">
    <property type="component" value="Unassembled WGS sequence"/>
</dbReference>
<proteinExistence type="predicted"/>
<organism evidence="1 2">
    <name type="scientific">Mycena metata</name>
    <dbReference type="NCBI Taxonomy" id="1033252"/>
    <lineage>
        <taxon>Eukaryota</taxon>
        <taxon>Fungi</taxon>
        <taxon>Dikarya</taxon>
        <taxon>Basidiomycota</taxon>
        <taxon>Agaricomycotina</taxon>
        <taxon>Agaricomycetes</taxon>
        <taxon>Agaricomycetidae</taxon>
        <taxon>Agaricales</taxon>
        <taxon>Marasmiineae</taxon>
        <taxon>Mycenaceae</taxon>
        <taxon>Mycena</taxon>
    </lineage>
</organism>
<protein>
    <recommendedName>
        <fullName evidence="3">F-box domain-containing protein</fullName>
    </recommendedName>
</protein>
<gene>
    <name evidence="1" type="ORF">B0H16DRAFT_1505688</name>
</gene>
<dbReference type="EMBL" id="JARKIB010000009">
    <property type="protein sequence ID" value="KAJ7776109.1"/>
    <property type="molecule type" value="Genomic_DNA"/>
</dbReference>
<sequence>MEQCSPLDLLNLSRTSRFLRSFIHTHSHLWSIAQANIARGDDCPGVPVVETSGNHTHSAYARFLLEGGSCSNGRKNPQSTLHFVLGFVRELVWVDNDRTYENFHWGKWLPRRVVSDPGLPNGETPYSNAEREREYAVSLDAGNLEEDSNFVRRTVEELNEECDRRERSRPAPLENAFELEAWYLLYAAEHERVLRQNLETFKSCALAEKKKFQGIMRCPTISAIFHAFNRDLTLITHTVWMQNRDRVLAELKAMTNGVLPPGAIAQHNDKIRCTHCSRLLRSSSMKDHLVDKYAPDLVSKDPQREKQNPCSQCPGSKRLYTQRGLKDHRRSNRNNLNINLCGRSLASRFLFPPVCKAPSGIIVRTILKFGEGRRFAMAMAE</sequence>
<comment type="caution">
    <text evidence="1">The sequence shown here is derived from an EMBL/GenBank/DDBJ whole genome shotgun (WGS) entry which is preliminary data.</text>
</comment>
<reference evidence="1" key="1">
    <citation type="submission" date="2023-03" db="EMBL/GenBank/DDBJ databases">
        <title>Massive genome expansion in bonnet fungi (Mycena s.s.) driven by repeated elements and novel gene families across ecological guilds.</title>
        <authorList>
            <consortium name="Lawrence Berkeley National Laboratory"/>
            <person name="Harder C.B."/>
            <person name="Miyauchi S."/>
            <person name="Viragh M."/>
            <person name="Kuo A."/>
            <person name="Thoen E."/>
            <person name="Andreopoulos B."/>
            <person name="Lu D."/>
            <person name="Skrede I."/>
            <person name="Drula E."/>
            <person name="Henrissat B."/>
            <person name="Morin E."/>
            <person name="Kohler A."/>
            <person name="Barry K."/>
            <person name="LaButti K."/>
            <person name="Morin E."/>
            <person name="Salamov A."/>
            <person name="Lipzen A."/>
            <person name="Mereny Z."/>
            <person name="Hegedus B."/>
            <person name="Baldrian P."/>
            <person name="Stursova M."/>
            <person name="Weitz H."/>
            <person name="Taylor A."/>
            <person name="Grigoriev I.V."/>
            <person name="Nagy L.G."/>
            <person name="Martin F."/>
            <person name="Kauserud H."/>
        </authorList>
    </citation>
    <scope>NUCLEOTIDE SEQUENCE</scope>
    <source>
        <strain evidence="1">CBHHK182m</strain>
    </source>
</reference>